<dbReference type="Pfam" id="PF23354">
    <property type="entry name" value="TPR_NUP160_120_M"/>
    <property type="match status" value="1"/>
</dbReference>
<dbReference type="GO" id="GO:0017056">
    <property type="term" value="F:structural constituent of nuclear pore"/>
    <property type="evidence" value="ECO:0007669"/>
    <property type="project" value="TreeGrafter"/>
</dbReference>
<evidence type="ECO:0000259" key="6">
    <source>
        <dbReference type="Pfam" id="PF23354"/>
    </source>
</evidence>
<dbReference type="Pfam" id="PF11715">
    <property type="entry name" value="Beta-prop_Nup120_160"/>
    <property type="match status" value="1"/>
</dbReference>
<feature type="domain" description="NUP160 C-terminal TPR" evidence="5">
    <location>
        <begin position="1155"/>
        <end position="1336"/>
    </location>
</feature>
<dbReference type="Pfam" id="PF23347">
    <property type="entry name" value="TPR_Nup160_C"/>
    <property type="match status" value="1"/>
</dbReference>
<evidence type="ECO:0000256" key="2">
    <source>
        <dbReference type="ARBA" id="ARBA00022448"/>
    </source>
</evidence>
<dbReference type="InterPro" id="IPR056535">
    <property type="entry name" value="TPR_NUP160_M"/>
</dbReference>
<feature type="domain" description="Nucleoporin Nup120/160 beta-propeller" evidence="4">
    <location>
        <begin position="59"/>
        <end position="536"/>
    </location>
</feature>
<reference evidence="8" key="1">
    <citation type="submission" date="2022-11" db="UniProtKB">
        <authorList>
            <consortium name="WormBaseParasite"/>
        </authorList>
    </citation>
    <scope>IDENTIFICATION</scope>
</reference>
<keyword evidence="2" id="KW-0813">Transport</keyword>
<dbReference type="InterPro" id="IPR056536">
    <property type="entry name" value="TPR_NUP160_C"/>
</dbReference>
<dbReference type="Proteomes" id="UP000887540">
    <property type="component" value="Unplaced"/>
</dbReference>
<keyword evidence="3" id="KW-0539">Nucleus</keyword>
<name>A0A914CDE2_9BILA</name>
<dbReference type="InterPro" id="IPR021717">
    <property type="entry name" value="Nucleoporin_Nup160"/>
</dbReference>
<keyword evidence="7" id="KW-1185">Reference proteome</keyword>
<dbReference type="GO" id="GO:0005643">
    <property type="term" value="C:nuclear pore"/>
    <property type="evidence" value="ECO:0007669"/>
    <property type="project" value="UniProtKB-ARBA"/>
</dbReference>
<feature type="domain" description="NUP160 middle TPR" evidence="6">
    <location>
        <begin position="926"/>
        <end position="1098"/>
    </location>
</feature>
<evidence type="ECO:0000256" key="3">
    <source>
        <dbReference type="ARBA" id="ARBA00023242"/>
    </source>
</evidence>
<evidence type="ECO:0000313" key="8">
    <source>
        <dbReference type="WBParaSite" id="ACRNAN_Path_820.g3117.t3"/>
    </source>
</evidence>
<evidence type="ECO:0000259" key="5">
    <source>
        <dbReference type="Pfam" id="PF23347"/>
    </source>
</evidence>
<proteinExistence type="predicted"/>
<sequence length="1393" mass="160569">MEVFEGVELVYSQTYFNPKPVRVIRIKSAAPIQSLSATEVSSSAGSFGFSSDGLGLENRFIIWRAEGPNLFLDEFSTDSDLHDSSICLNFTHTKILPGTQIFVYRGFLILVVPTQSSLHWFYVSMNTDSDSRGPLRPNYSILSLFPNECDLQAPTYGFYWLTTTGIAKKAEVVLLRDGRIQSAFLMVDSPIVMVSLPPFGNDNRELVSETTLREGNVVTQLLKNLDSQHNVVDFDLISDGFDAQLVSIHKDGRINLWSAKAKRVIETVNLNKISNENLADNFSIRFAQSSSIVVVCIQFVDRAKFMVVKMNEQYNSSPILAITAVKTRHVIDFMANPVMRNKDDEYSLWVLISETVDPDEREQTSTQPYSLWKCSLSLLNDNPHEWIRVRPAVPDSSMDDILFHSTAIEAIRHRIFNGDDYSFDAVQRAVHIVCKKPIANIVYNDWSSLIGFVEDFLQSGQFKQYYLGADDRNSLMILNPIDQQAWDNAVEKFWLSLYKCCNQFQEAGLHALRIWYSQELDIIGVIQQCRFTIYHPPDEHMRYLLNSTVDKPYLKECFLMAEKYAKNDLRLDLTIPENQRQNVLDNFLSNIDDLCRVIRLFAEHCPVDISTNLISCNSFYLASSFTTGLLSTAFRHRILGRLHFSHLVNAVIRLVTQLMKKLRQGSDDRWDSIIRTHDSTVLQILRYYSTLWTALSNRIDCMVPDEDGVLRHMTVAQAFFKYGNETMVKRLTNGRTHFIDEEEDEEDEVEANSRRGSSNQMRAAVYLSNPATTEFSKFVRDTLDAAMITLWPESTALTLPRFLTQNGYFEALQNYVLLNEPFISELAYAFRFFQGVAFSGLGHPQMAFESFVEGLAGIDTADDALNNVLSYLEHEPRREYTETDYLYIVMKFFKEHGHNQAVITTGEIIIQKAKEDIKVASSPQLVMKFFKEHGHNQAVITTGEIIIQKAKEDIKVASSPQLPSVHMLLFSQHMANGSYSEAVQAILANSDSELQRGCLRDLVFVLLQTEKYKTFIDLDYKQLTSQVIEILEERCKNPDVQWESPIFDVFYAFHIQRCEFLNAARVMYEFLLRLRHELQNREILQKRCRVLATVFQTMHMLPDSEQLTLPINIDHISKRRIDTNFNDVFTLDRTQETMDDLEETPQDSVFILTKDDVQKELIKAEARLSLLDAYEQSNVPPLNEIEIVQDSIKHRLYDMAWLLISVFDLDPNELFADVTFQCINLDLEREDNPDFEDPLWVTHNRKFVDDSKGHIERYWKILIAYTDLALQKSPANSHILRTIAYTFLKYSLKLPAWLIQKYTQVNFADFLRTLLDYNELAEAFRHLSPFLDSTLKSITSDRARFYLPITHIDELLRLSDQSDLDLPVEDAKKKIKIIMDRYKNFCLAAESFQ</sequence>
<organism evidence="7 8">
    <name type="scientific">Acrobeloides nanus</name>
    <dbReference type="NCBI Taxonomy" id="290746"/>
    <lineage>
        <taxon>Eukaryota</taxon>
        <taxon>Metazoa</taxon>
        <taxon>Ecdysozoa</taxon>
        <taxon>Nematoda</taxon>
        <taxon>Chromadorea</taxon>
        <taxon>Rhabditida</taxon>
        <taxon>Tylenchina</taxon>
        <taxon>Cephalobomorpha</taxon>
        <taxon>Cephaloboidea</taxon>
        <taxon>Cephalobidae</taxon>
        <taxon>Acrobeloides</taxon>
    </lineage>
</organism>
<evidence type="ECO:0000259" key="4">
    <source>
        <dbReference type="Pfam" id="PF11715"/>
    </source>
</evidence>
<accession>A0A914CDE2</accession>
<dbReference type="PANTHER" id="PTHR21286:SF0">
    <property type="entry name" value="NUCLEAR PORE COMPLEX PROTEIN NUP160"/>
    <property type="match status" value="1"/>
</dbReference>
<dbReference type="WBParaSite" id="ACRNAN_Path_820.g3117.t3">
    <property type="protein sequence ID" value="ACRNAN_Path_820.g3117.t3"/>
    <property type="gene ID" value="ACRNAN_Path_820.g3117"/>
</dbReference>
<comment type="subcellular location">
    <subcellularLocation>
        <location evidence="1">Nucleus</location>
    </subcellularLocation>
</comment>
<protein>
    <submittedName>
        <fullName evidence="8">Nuclear pore complex protein Nup160</fullName>
    </submittedName>
</protein>
<dbReference type="PANTHER" id="PTHR21286">
    <property type="entry name" value="NUCLEAR PORE COMPLEX PROTEIN NUP160"/>
    <property type="match status" value="1"/>
</dbReference>
<evidence type="ECO:0000256" key="1">
    <source>
        <dbReference type="ARBA" id="ARBA00004123"/>
    </source>
</evidence>
<evidence type="ECO:0000313" key="7">
    <source>
        <dbReference type="Proteomes" id="UP000887540"/>
    </source>
</evidence>
<dbReference type="InterPro" id="IPR059141">
    <property type="entry name" value="Beta-prop_Nup120_160"/>
</dbReference>